<dbReference type="GO" id="GO:0051301">
    <property type="term" value="P:cell division"/>
    <property type="evidence" value="ECO:0007669"/>
    <property type="project" value="UniProtKB-KW"/>
</dbReference>
<dbReference type="InParanoid" id="A0A2R2MRY4"/>
<keyword evidence="7" id="KW-0833">Ubl conjugation pathway</keyword>
<dbReference type="Proteomes" id="UP000085678">
    <property type="component" value="Unplaced"/>
</dbReference>
<evidence type="ECO:0000256" key="5">
    <source>
        <dbReference type="ARBA" id="ARBA00022618"/>
    </source>
</evidence>
<dbReference type="PANTHER" id="PTHR28672">
    <property type="entry name" value="ANAPHASE-PROMOTING COMPLEX SUBUNIT 13"/>
    <property type="match status" value="1"/>
</dbReference>
<keyword evidence="5" id="KW-0132">Cell division</keyword>
<evidence type="ECO:0000256" key="6">
    <source>
        <dbReference type="ARBA" id="ARBA00022776"/>
    </source>
</evidence>
<gene>
    <name evidence="14" type="primary">LOC112042538</name>
</gene>
<feature type="region of interest" description="Disordered" evidence="12">
    <location>
        <begin position="48"/>
        <end position="67"/>
    </location>
</feature>
<feature type="region of interest" description="Disordered" evidence="12">
    <location>
        <begin position="72"/>
        <end position="91"/>
    </location>
</feature>
<keyword evidence="9" id="KW-0131">Cell cycle</keyword>
<reference evidence="14" key="1">
    <citation type="submission" date="2025-08" db="UniProtKB">
        <authorList>
            <consortium name="RefSeq"/>
        </authorList>
    </citation>
    <scope>IDENTIFICATION</scope>
    <source>
        <tissue evidence="14">Gonads</tissue>
    </source>
</reference>
<proteinExistence type="inferred from homology"/>
<comment type="subcellular location">
    <subcellularLocation>
        <location evidence="1">Nucleus</location>
    </subcellularLocation>
</comment>
<dbReference type="GO" id="GO:0005680">
    <property type="term" value="C:anaphase-promoting complex"/>
    <property type="evidence" value="ECO:0007669"/>
    <property type="project" value="InterPro"/>
</dbReference>
<dbReference type="PANTHER" id="PTHR28672:SF1">
    <property type="entry name" value="ANAPHASE-PROMOTING COMPLEX SUBUNIT 13"/>
    <property type="match status" value="1"/>
</dbReference>
<evidence type="ECO:0000313" key="13">
    <source>
        <dbReference type="Proteomes" id="UP000085678"/>
    </source>
</evidence>
<keyword evidence="8" id="KW-0539">Nucleus</keyword>
<comment type="similarity">
    <text evidence="3">Belongs to the APC13 family.</text>
</comment>
<keyword evidence="6" id="KW-0498">Mitosis</keyword>
<organism evidence="13 14">
    <name type="scientific">Lingula anatina</name>
    <name type="common">Brachiopod</name>
    <name type="synonym">Lingula unguis</name>
    <dbReference type="NCBI Taxonomy" id="7574"/>
    <lineage>
        <taxon>Eukaryota</taxon>
        <taxon>Metazoa</taxon>
        <taxon>Spiralia</taxon>
        <taxon>Lophotrochozoa</taxon>
        <taxon>Brachiopoda</taxon>
        <taxon>Linguliformea</taxon>
        <taxon>Lingulata</taxon>
        <taxon>Lingulida</taxon>
        <taxon>Linguloidea</taxon>
        <taxon>Lingulidae</taxon>
        <taxon>Lingula</taxon>
    </lineage>
</organism>
<evidence type="ECO:0000256" key="1">
    <source>
        <dbReference type="ARBA" id="ARBA00004123"/>
    </source>
</evidence>
<evidence type="ECO:0000256" key="9">
    <source>
        <dbReference type="ARBA" id="ARBA00023306"/>
    </source>
</evidence>
<dbReference type="STRING" id="7574.A0A2R2MRY4"/>
<evidence type="ECO:0000256" key="2">
    <source>
        <dbReference type="ARBA" id="ARBA00004906"/>
    </source>
</evidence>
<dbReference type="FunCoup" id="A0A2R2MRY4">
    <property type="interactions" value="601"/>
</dbReference>
<comment type="pathway">
    <text evidence="2">Protein modification; protein ubiquitination.</text>
</comment>
<dbReference type="GO" id="GO:0070979">
    <property type="term" value="P:protein K11-linked ubiquitination"/>
    <property type="evidence" value="ECO:0007669"/>
    <property type="project" value="TreeGrafter"/>
</dbReference>
<dbReference type="InterPro" id="IPR008401">
    <property type="entry name" value="Apc13"/>
</dbReference>
<dbReference type="Pfam" id="PF05839">
    <property type="entry name" value="Apc13p"/>
    <property type="match status" value="1"/>
</dbReference>
<dbReference type="KEGG" id="lak:112042538"/>
<dbReference type="RefSeq" id="XP_023933021.1">
    <property type="nucleotide sequence ID" value="XM_024077253.1"/>
</dbReference>
<keyword evidence="13" id="KW-1185">Reference proteome</keyword>
<name>A0A2R2MRY4_LINAN</name>
<evidence type="ECO:0000313" key="14">
    <source>
        <dbReference type="RefSeq" id="XP_023933021.1"/>
    </source>
</evidence>
<evidence type="ECO:0000256" key="12">
    <source>
        <dbReference type="SAM" id="MobiDB-lite"/>
    </source>
</evidence>
<evidence type="ECO:0000256" key="4">
    <source>
        <dbReference type="ARBA" id="ARBA00013935"/>
    </source>
</evidence>
<evidence type="ECO:0000256" key="7">
    <source>
        <dbReference type="ARBA" id="ARBA00022786"/>
    </source>
</evidence>
<sequence>MYNIEEARKRKLHSVMDSVCQRDGRLMDIVDQRWREENKLPYEDIAVPEMELPDPEPDNGHSNETLQELEQKWTDLGLSSLHEQQNTGGQS</sequence>
<protein>
    <recommendedName>
        <fullName evidence="4">Anaphase-promoting complex subunit 13</fullName>
    </recommendedName>
    <alternativeName>
        <fullName evidence="10">Cyclosome subunit 13</fullName>
    </alternativeName>
</protein>
<evidence type="ECO:0000256" key="3">
    <source>
        <dbReference type="ARBA" id="ARBA00006940"/>
    </source>
</evidence>
<dbReference type="GeneID" id="112042538"/>
<dbReference type="OrthoDB" id="25675at2759"/>
<comment type="function">
    <text evidence="11">Component of the anaphase promoting complex/cyclosome (APC/C), a cell cycle-regulated E3 ubiquitin ligase that controls progression through mitosis and the G1 phase of the cell cycle. The APC/C complex acts by mediating ubiquitination and subsequent degradation of target proteins: it mainly mediates the formation of 'Lys-11'-linked polyubiquitin chains and, to a lower extent, the formation of 'Lys-48'- and 'Lys-63'-linked polyubiquitin chains. The APC/C complex catalyzes assembly of branched 'Lys-11'-/'Lys-48'-linked branched ubiquitin chains on target proteins.</text>
</comment>
<evidence type="ECO:0000256" key="11">
    <source>
        <dbReference type="ARBA" id="ARBA00045696"/>
    </source>
</evidence>
<evidence type="ECO:0000256" key="8">
    <source>
        <dbReference type="ARBA" id="ARBA00023242"/>
    </source>
</evidence>
<feature type="compositionally biased region" description="Polar residues" evidence="12">
    <location>
        <begin position="81"/>
        <end position="91"/>
    </location>
</feature>
<evidence type="ECO:0000256" key="10">
    <source>
        <dbReference type="ARBA" id="ARBA00031338"/>
    </source>
</evidence>
<accession>A0A2R2MRY4</accession>
<dbReference type="AlphaFoldDB" id="A0A2R2MRY4"/>